<keyword evidence="2" id="KW-1003">Cell membrane</keyword>
<evidence type="ECO:0000256" key="4">
    <source>
        <dbReference type="PROSITE-ProRule" id="PRU01193"/>
    </source>
</evidence>
<sequence>MSDWLIPTIATIAIIAISAFFVILEFALLAARRHRLEEEAEHSKSARAALRGLNELTIMLAGAQLGITACTFALGAVSKPAVDYALTPIFESWNMPLWLADVLAFALALFLMTFLHLVVGEMAPKSWAIAHPERAAKLIAFPAQVVLWGFRPLLLWINGIANRLVAATGVTPVDSAAAGGYDSDTIRHLVEHSTQTGMLDEASASQISRVIDLETLTVDDVIAARTRQETTTVPATATAADVQAEAQRTGHLRILIIPETGTNPMVVHVRDTLTVPPEHPASELARPALVVSTGASVYEAFQTMREAGEQLAVVYSEGTLAGAITWNDILKRMWPTMEEQWSESAEAAADSRSQDTAARR</sequence>
<keyword evidence="4 6" id="KW-1133">Transmembrane helix</keyword>
<organism evidence="9 10">
    <name type="scientific">Nesterenkonia sandarakina</name>
    <dbReference type="NCBI Taxonomy" id="272918"/>
    <lineage>
        <taxon>Bacteria</taxon>
        <taxon>Bacillati</taxon>
        <taxon>Actinomycetota</taxon>
        <taxon>Actinomycetes</taxon>
        <taxon>Micrococcales</taxon>
        <taxon>Micrococcaceae</taxon>
        <taxon>Nesterenkonia</taxon>
    </lineage>
</organism>
<evidence type="ECO:0000256" key="6">
    <source>
        <dbReference type="SAM" id="Phobius"/>
    </source>
</evidence>
<dbReference type="AlphaFoldDB" id="A0A2T0YNA8"/>
<comment type="caution">
    <text evidence="9">The sequence shown here is derived from an EMBL/GenBank/DDBJ whole genome shotgun (WGS) entry which is preliminary data.</text>
</comment>
<dbReference type="Pfam" id="PF00571">
    <property type="entry name" value="CBS"/>
    <property type="match status" value="1"/>
</dbReference>
<evidence type="ECO:0000313" key="10">
    <source>
        <dbReference type="Proteomes" id="UP000238217"/>
    </source>
</evidence>
<reference evidence="9 10" key="1">
    <citation type="submission" date="2018-03" db="EMBL/GenBank/DDBJ databases">
        <title>Comparative analysis of microorganisms from saline springs in Andes Mountain Range, Colombia.</title>
        <authorList>
            <person name="Rubin E."/>
        </authorList>
    </citation>
    <scope>NUCLEOTIDE SEQUENCE [LARGE SCALE GENOMIC DNA]</scope>
    <source>
        <strain evidence="9 10">CG 35</strain>
    </source>
</reference>
<dbReference type="InterPro" id="IPR000644">
    <property type="entry name" value="CBS_dom"/>
</dbReference>
<keyword evidence="10" id="KW-1185">Reference proteome</keyword>
<feature type="compositionally biased region" description="Low complexity" evidence="5">
    <location>
        <begin position="341"/>
        <end position="351"/>
    </location>
</feature>
<evidence type="ECO:0000256" key="3">
    <source>
        <dbReference type="PROSITE-ProRule" id="PRU00703"/>
    </source>
</evidence>
<dbReference type="GO" id="GO:0005886">
    <property type="term" value="C:plasma membrane"/>
    <property type="evidence" value="ECO:0007669"/>
    <property type="project" value="UniProtKB-SubCell"/>
</dbReference>
<dbReference type="InterPro" id="IPR051676">
    <property type="entry name" value="UPF0053_domain"/>
</dbReference>
<evidence type="ECO:0000256" key="2">
    <source>
        <dbReference type="ARBA" id="ARBA00022475"/>
    </source>
</evidence>
<dbReference type="Proteomes" id="UP000238217">
    <property type="component" value="Unassembled WGS sequence"/>
</dbReference>
<dbReference type="PROSITE" id="PS51846">
    <property type="entry name" value="CNNM"/>
    <property type="match status" value="1"/>
</dbReference>
<name>A0A2T0YNA8_9MICC</name>
<feature type="transmembrane region" description="Helical" evidence="6">
    <location>
        <begin position="6"/>
        <end position="31"/>
    </location>
</feature>
<accession>A0A2T0YNA8</accession>
<dbReference type="Gene3D" id="3.90.1280.20">
    <property type="match status" value="1"/>
</dbReference>
<dbReference type="OrthoDB" id="110231at2"/>
<proteinExistence type="predicted"/>
<comment type="subcellular location">
    <subcellularLocation>
        <location evidence="1">Cell membrane</location>
        <topology evidence="1">Multi-pass membrane protein</topology>
    </subcellularLocation>
</comment>
<dbReference type="RefSeq" id="WP_106122685.1">
    <property type="nucleotide sequence ID" value="NZ_PVTY01000006.1"/>
</dbReference>
<dbReference type="PANTHER" id="PTHR43099:SF5">
    <property type="entry name" value="HLYC_CORC FAMILY TRANSPORTER"/>
    <property type="match status" value="1"/>
</dbReference>
<dbReference type="EMBL" id="PVTY01000006">
    <property type="protein sequence ID" value="PRZ16841.1"/>
    <property type="molecule type" value="Genomic_DNA"/>
</dbReference>
<evidence type="ECO:0000256" key="1">
    <source>
        <dbReference type="ARBA" id="ARBA00004651"/>
    </source>
</evidence>
<dbReference type="PANTHER" id="PTHR43099">
    <property type="entry name" value="UPF0053 PROTEIN YRKA"/>
    <property type="match status" value="1"/>
</dbReference>
<feature type="domain" description="CNNM transmembrane" evidence="8">
    <location>
        <begin position="1"/>
        <end position="203"/>
    </location>
</feature>
<feature type="region of interest" description="Disordered" evidence="5">
    <location>
        <begin position="341"/>
        <end position="360"/>
    </location>
</feature>
<evidence type="ECO:0000256" key="5">
    <source>
        <dbReference type="SAM" id="MobiDB-lite"/>
    </source>
</evidence>
<protein>
    <submittedName>
        <fullName evidence="9">CBS domain containing-hemolysin-like protein</fullName>
    </submittedName>
</protein>
<dbReference type="InterPro" id="IPR046342">
    <property type="entry name" value="CBS_dom_sf"/>
</dbReference>
<dbReference type="InterPro" id="IPR002550">
    <property type="entry name" value="CNNM"/>
</dbReference>
<evidence type="ECO:0000259" key="7">
    <source>
        <dbReference type="PROSITE" id="PS51371"/>
    </source>
</evidence>
<dbReference type="Gene3D" id="3.10.580.10">
    <property type="entry name" value="CBS-domain"/>
    <property type="match status" value="1"/>
</dbReference>
<dbReference type="Pfam" id="PF01595">
    <property type="entry name" value="CNNM"/>
    <property type="match status" value="1"/>
</dbReference>
<keyword evidence="4 6" id="KW-0472">Membrane</keyword>
<evidence type="ECO:0000259" key="8">
    <source>
        <dbReference type="PROSITE" id="PS51846"/>
    </source>
</evidence>
<feature type="transmembrane region" description="Helical" evidence="6">
    <location>
        <begin position="52"/>
        <end position="77"/>
    </location>
</feature>
<feature type="domain" description="CBS" evidence="7">
    <location>
        <begin position="284"/>
        <end position="343"/>
    </location>
</feature>
<keyword evidence="4 6" id="KW-0812">Transmembrane</keyword>
<dbReference type="SUPFAM" id="SSF54631">
    <property type="entry name" value="CBS-domain pair"/>
    <property type="match status" value="1"/>
</dbReference>
<evidence type="ECO:0000313" key="9">
    <source>
        <dbReference type="EMBL" id="PRZ16841.1"/>
    </source>
</evidence>
<keyword evidence="3" id="KW-0129">CBS domain</keyword>
<gene>
    <name evidence="9" type="ORF">BCL67_106163</name>
</gene>
<dbReference type="PROSITE" id="PS51371">
    <property type="entry name" value="CBS"/>
    <property type="match status" value="1"/>
</dbReference>
<feature type="transmembrane region" description="Helical" evidence="6">
    <location>
        <begin position="97"/>
        <end position="118"/>
    </location>
</feature>